<comment type="caution">
    <text evidence="1">The sequence shown here is derived from an EMBL/GenBank/DDBJ whole genome shotgun (WGS) entry which is preliminary data.</text>
</comment>
<accession>A0ACB0IZE2</accession>
<dbReference type="Proteomes" id="UP001177021">
    <property type="component" value="Unassembled WGS sequence"/>
</dbReference>
<dbReference type="EMBL" id="CASHSV030000002">
    <property type="protein sequence ID" value="CAJ2636302.1"/>
    <property type="molecule type" value="Genomic_DNA"/>
</dbReference>
<gene>
    <name evidence="1" type="ORF">MILVUS5_LOCUS6816</name>
</gene>
<organism evidence="1 2">
    <name type="scientific">Trifolium pratense</name>
    <name type="common">Red clover</name>
    <dbReference type="NCBI Taxonomy" id="57577"/>
    <lineage>
        <taxon>Eukaryota</taxon>
        <taxon>Viridiplantae</taxon>
        <taxon>Streptophyta</taxon>
        <taxon>Embryophyta</taxon>
        <taxon>Tracheophyta</taxon>
        <taxon>Spermatophyta</taxon>
        <taxon>Magnoliopsida</taxon>
        <taxon>eudicotyledons</taxon>
        <taxon>Gunneridae</taxon>
        <taxon>Pentapetalae</taxon>
        <taxon>rosids</taxon>
        <taxon>fabids</taxon>
        <taxon>Fabales</taxon>
        <taxon>Fabaceae</taxon>
        <taxon>Papilionoideae</taxon>
        <taxon>50 kb inversion clade</taxon>
        <taxon>NPAAA clade</taxon>
        <taxon>Hologalegina</taxon>
        <taxon>IRL clade</taxon>
        <taxon>Trifolieae</taxon>
        <taxon>Trifolium</taxon>
    </lineage>
</organism>
<name>A0ACB0IZE2_TRIPR</name>
<protein>
    <submittedName>
        <fullName evidence="1">Uncharacterized protein</fullName>
    </submittedName>
</protein>
<keyword evidence="2" id="KW-1185">Reference proteome</keyword>
<sequence length="83" mass="9656">MFVAACDSMPVAKIVCHVNVEFQRQRKCVWMKEILLEGGNISRLDELFNEEVVDNLIYQKYESRSTWMGKWVLKIVGCINSKS</sequence>
<evidence type="ECO:0000313" key="2">
    <source>
        <dbReference type="Proteomes" id="UP001177021"/>
    </source>
</evidence>
<reference evidence="1" key="1">
    <citation type="submission" date="2023-10" db="EMBL/GenBank/DDBJ databases">
        <authorList>
            <person name="Rodriguez Cubillos JULIANA M."/>
            <person name="De Vega J."/>
        </authorList>
    </citation>
    <scope>NUCLEOTIDE SEQUENCE</scope>
</reference>
<proteinExistence type="predicted"/>
<evidence type="ECO:0000313" key="1">
    <source>
        <dbReference type="EMBL" id="CAJ2636302.1"/>
    </source>
</evidence>